<dbReference type="AlphaFoldDB" id="A0A0P0WUP7"/>
<accession>A0A0P0WUP7</accession>
<reference evidence="2 3" key="2">
    <citation type="journal article" date="2013" name="Plant Cell Physiol.">
        <title>Rice Annotation Project Database (RAP-DB): an integrative and interactive database for rice genomics.</title>
        <authorList>
            <person name="Sakai H."/>
            <person name="Lee S.S."/>
            <person name="Tanaka T."/>
            <person name="Numa H."/>
            <person name="Kim J."/>
            <person name="Kawahara Y."/>
            <person name="Wakimoto H."/>
            <person name="Yang C.C."/>
            <person name="Iwamoto M."/>
            <person name="Abe T."/>
            <person name="Yamada Y."/>
            <person name="Muto A."/>
            <person name="Inokuchi H."/>
            <person name="Ikemura T."/>
            <person name="Matsumoto T."/>
            <person name="Sasaki T."/>
            <person name="Itoh T."/>
        </authorList>
    </citation>
    <scope>NUCLEOTIDE SEQUENCE [LARGE SCALE GENOMIC DNA]</scope>
    <source>
        <strain evidence="3">cv. Nipponbare</strain>
    </source>
</reference>
<evidence type="ECO:0000256" key="1">
    <source>
        <dbReference type="SAM" id="MobiDB-lite"/>
    </source>
</evidence>
<protein>
    <submittedName>
        <fullName evidence="2">Os06g0253750 protein</fullName>
    </submittedName>
</protein>
<proteinExistence type="predicted"/>
<keyword evidence="3" id="KW-1185">Reference proteome</keyword>
<feature type="compositionally biased region" description="Low complexity" evidence="1">
    <location>
        <begin position="44"/>
        <end position="63"/>
    </location>
</feature>
<feature type="compositionally biased region" description="Basic residues" evidence="1">
    <location>
        <begin position="11"/>
        <end position="22"/>
    </location>
</feature>
<sequence length="77" mass="8038">MRGGRNGVTRRMAKSIWARRTRAAADEGGDATGSGDSPPVSFQPAATTTAARRTPPHTPRAAPDASDMPPPTTVNRP</sequence>
<name>A0A0P0WUP7_ORYSJ</name>
<reference evidence="2 3" key="3">
    <citation type="journal article" date="2013" name="Rice">
        <title>Improvement of the Oryza sativa Nipponbare reference genome using next generation sequence and optical map data.</title>
        <authorList>
            <person name="Kawahara Y."/>
            <person name="de la Bastide M."/>
            <person name="Hamilton J.P."/>
            <person name="Kanamori H."/>
            <person name="McCombie W.R."/>
            <person name="Ouyang S."/>
            <person name="Schwartz D.C."/>
            <person name="Tanaka T."/>
            <person name="Wu J."/>
            <person name="Zhou S."/>
            <person name="Childs K.L."/>
            <person name="Davidson R.M."/>
            <person name="Lin H."/>
            <person name="Quesada-Ocampo L."/>
            <person name="Vaillancourt B."/>
            <person name="Sakai H."/>
            <person name="Lee S.S."/>
            <person name="Kim J."/>
            <person name="Numa H."/>
            <person name="Itoh T."/>
            <person name="Buell C.R."/>
            <person name="Matsumoto T."/>
        </authorList>
    </citation>
    <scope>NUCLEOTIDE SEQUENCE [LARGE SCALE GENOMIC DNA]</scope>
    <source>
        <strain evidence="3">cv. Nipponbare</strain>
    </source>
</reference>
<dbReference type="PaxDb" id="39947-A0A0P0WUP7"/>
<feature type="region of interest" description="Disordered" evidence="1">
    <location>
        <begin position="1"/>
        <end position="77"/>
    </location>
</feature>
<dbReference type="Proteomes" id="UP000059680">
    <property type="component" value="Chromosome 6"/>
</dbReference>
<dbReference type="EMBL" id="AP014962">
    <property type="protein sequence ID" value="BAS97076.1"/>
    <property type="molecule type" value="Genomic_DNA"/>
</dbReference>
<evidence type="ECO:0000313" key="3">
    <source>
        <dbReference type="Proteomes" id="UP000059680"/>
    </source>
</evidence>
<dbReference type="InParanoid" id="A0A0P0WUP7"/>
<organism evidence="2 3">
    <name type="scientific">Oryza sativa subsp. japonica</name>
    <name type="common">Rice</name>
    <dbReference type="NCBI Taxonomy" id="39947"/>
    <lineage>
        <taxon>Eukaryota</taxon>
        <taxon>Viridiplantae</taxon>
        <taxon>Streptophyta</taxon>
        <taxon>Embryophyta</taxon>
        <taxon>Tracheophyta</taxon>
        <taxon>Spermatophyta</taxon>
        <taxon>Magnoliopsida</taxon>
        <taxon>Liliopsida</taxon>
        <taxon>Poales</taxon>
        <taxon>Poaceae</taxon>
        <taxon>BOP clade</taxon>
        <taxon>Oryzoideae</taxon>
        <taxon>Oryzeae</taxon>
        <taxon>Oryzinae</taxon>
        <taxon>Oryza</taxon>
        <taxon>Oryza sativa</taxon>
    </lineage>
</organism>
<evidence type="ECO:0000313" key="2">
    <source>
        <dbReference type="EMBL" id="BAS97076.1"/>
    </source>
</evidence>
<gene>
    <name evidence="2" type="ordered locus">Os06g0253750</name>
    <name evidence="2" type="ORF">OSNPB_060253750</name>
</gene>
<feature type="compositionally biased region" description="Pro residues" evidence="1">
    <location>
        <begin position="68"/>
        <end position="77"/>
    </location>
</feature>
<reference evidence="3" key="1">
    <citation type="journal article" date="2005" name="Nature">
        <title>The map-based sequence of the rice genome.</title>
        <authorList>
            <consortium name="International rice genome sequencing project (IRGSP)"/>
            <person name="Matsumoto T."/>
            <person name="Wu J."/>
            <person name="Kanamori H."/>
            <person name="Katayose Y."/>
            <person name="Fujisawa M."/>
            <person name="Namiki N."/>
            <person name="Mizuno H."/>
            <person name="Yamamoto K."/>
            <person name="Antonio B.A."/>
            <person name="Baba T."/>
            <person name="Sakata K."/>
            <person name="Nagamura Y."/>
            <person name="Aoki H."/>
            <person name="Arikawa K."/>
            <person name="Arita K."/>
            <person name="Bito T."/>
            <person name="Chiden Y."/>
            <person name="Fujitsuka N."/>
            <person name="Fukunaka R."/>
            <person name="Hamada M."/>
            <person name="Harada C."/>
            <person name="Hayashi A."/>
            <person name="Hijishita S."/>
            <person name="Honda M."/>
            <person name="Hosokawa S."/>
            <person name="Ichikawa Y."/>
            <person name="Idonuma A."/>
            <person name="Iijima M."/>
            <person name="Ikeda M."/>
            <person name="Ikeno M."/>
            <person name="Ito K."/>
            <person name="Ito S."/>
            <person name="Ito T."/>
            <person name="Ito Y."/>
            <person name="Ito Y."/>
            <person name="Iwabuchi A."/>
            <person name="Kamiya K."/>
            <person name="Karasawa W."/>
            <person name="Kurita K."/>
            <person name="Katagiri S."/>
            <person name="Kikuta A."/>
            <person name="Kobayashi H."/>
            <person name="Kobayashi N."/>
            <person name="Machita K."/>
            <person name="Maehara T."/>
            <person name="Masukawa M."/>
            <person name="Mizubayashi T."/>
            <person name="Mukai Y."/>
            <person name="Nagasaki H."/>
            <person name="Nagata Y."/>
            <person name="Naito S."/>
            <person name="Nakashima M."/>
            <person name="Nakama Y."/>
            <person name="Nakamichi Y."/>
            <person name="Nakamura M."/>
            <person name="Meguro A."/>
            <person name="Negishi M."/>
            <person name="Ohta I."/>
            <person name="Ohta T."/>
            <person name="Okamoto M."/>
            <person name="Ono N."/>
            <person name="Saji S."/>
            <person name="Sakaguchi M."/>
            <person name="Sakai K."/>
            <person name="Shibata M."/>
            <person name="Shimokawa T."/>
            <person name="Song J."/>
            <person name="Takazaki Y."/>
            <person name="Terasawa K."/>
            <person name="Tsugane M."/>
            <person name="Tsuji K."/>
            <person name="Ueda S."/>
            <person name="Waki K."/>
            <person name="Yamagata H."/>
            <person name="Yamamoto M."/>
            <person name="Yamamoto S."/>
            <person name="Yamane H."/>
            <person name="Yoshiki S."/>
            <person name="Yoshihara R."/>
            <person name="Yukawa K."/>
            <person name="Zhong H."/>
            <person name="Yano M."/>
            <person name="Yuan Q."/>
            <person name="Ouyang S."/>
            <person name="Liu J."/>
            <person name="Jones K.M."/>
            <person name="Gansberger K."/>
            <person name="Moffat K."/>
            <person name="Hill J."/>
            <person name="Bera J."/>
            <person name="Fadrosh D."/>
            <person name="Jin S."/>
            <person name="Johri S."/>
            <person name="Kim M."/>
            <person name="Overton L."/>
            <person name="Reardon M."/>
            <person name="Tsitrin T."/>
            <person name="Vuong H."/>
            <person name="Weaver B."/>
            <person name="Ciecko A."/>
            <person name="Tallon L."/>
            <person name="Jackson J."/>
            <person name="Pai G."/>
            <person name="Aken S.V."/>
            <person name="Utterback T."/>
            <person name="Reidmuller S."/>
            <person name="Feldblyum T."/>
            <person name="Hsiao J."/>
            <person name="Zismann V."/>
            <person name="Iobst S."/>
            <person name="de Vazeille A.R."/>
            <person name="Buell C.R."/>
            <person name="Ying K."/>
            <person name="Li Y."/>
            <person name="Lu T."/>
            <person name="Huang Y."/>
            <person name="Zhao Q."/>
            <person name="Feng Q."/>
            <person name="Zhang L."/>
            <person name="Zhu J."/>
            <person name="Weng Q."/>
            <person name="Mu J."/>
            <person name="Lu Y."/>
            <person name="Fan D."/>
            <person name="Liu Y."/>
            <person name="Guan J."/>
            <person name="Zhang Y."/>
            <person name="Yu S."/>
            <person name="Liu X."/>
            <person name="Zhang Y."/>
            <person name="Hong G."/>
            <person name="Han B."/>
            <person name="Choisne N."/>
            <person name="Demange N."/>
            <person name="Orjeda G."/>
            <person name="Samain S."/>
            <person name="Cattolico L."/>
            <person name="Pelletier E."/>
            <person name="Couloux A."/>
            <person name="Segurens B."/>
            <person name="Wincker P."/>
            <person name="D'Hont A."/>
            <person name="Scarpelli C."/>
            <person name="Weissenbach J."/>
            <person name="Salanoubat M."/>
            <person name="Quetier F."/>
            <person name="Yu Y."/>
            <person name="Kim H.R."/>
            <person name="Rambo T."/>
            <person name="Currie J."/>
            <person name="Collura K."/>
            <person name="Luo M."/>
            <person name="Yang T."/>
            <person name="Ammiraju J.S.S."/>
            <person name="Engler F."/>
            <person name="Soderlund C."/>
            <person name="Wing R.A."/>
            <person name="Palmer L.E."/>
            <person name="de la Bastide M."/>
            <person name="Spiegel L."/>
            <person name="Nascimento L."/>
            <person name="Zutavern T."/>
            <person name="O'Shaughnessy A."/>
            <person name="Dike S."/>
            <person name="Dedhia N."/>
            <person name="Preston R."/>
            <person name="Balija V."/>
            <person name="McCombie W.R."/>
            <person name="Chow T."/>
            <person name="Chen H."/>
            <person name="Chung M."/>
            <person name="Chen C."/>
            <person name="Shaw J."/>
            <person name="Wu H."/>
            <person name="Hsiao K."/>
            <person name="Chao Y."/>
            <person name="Chu M."/>
            <person name="Cheng C."/>
            <person name="Hour A."/>
            <person name="Lee P."/>
            <person name="Lin S."/>
            <person name="Lin Y."/>
            <person name="Liou J."/>
            <person name="Liu S."/>
            <person name="Hsing Y."/>
            <person name="Raghuvanshi S."/>
            <person name="Mohanty A."/>
            <person name="Bharti A.K."/>
            <person name="Gaur A."/>
            <person name="Gupta V."/>
            <person name="Kumar D."/>
            <person name="Ravi V."/>
            <person name="Vij S."/>
            <person name="Kapur A."/>
            <person name="Khurana P."/>
            <person name="Khurana P."/>
            <person name="Khurana J.P."/>
            <person name="Tyagi A.K."/>
            <person name="Gaikwad K."/>
            <person name="Singh A."/>
            <person name="Dalal V."/>
            <person name="Srivastava S."/>
            <person name="Dixit A."/>
            <person name="Pal A.K."/>
            <person name="Ghazi I.A."/>
            <person name="Yadav M."/>
            <person name="Pandit A."/>
            <person name="Bhargava A."/>
            <person name="Sureshbabu K."/>
            <person name="Batra K."/>
            <person name="Sharma T.R."/>
            <person name="Mohapatra T."/>
            <person name="Singh N.K."/>
            <person name="Messing J."/>
            <person name="Nelson A.B."/>
            <person name="Fuks G."/>
            <person name="Kavchok S."/>
            <person name="Keizer G."/>
            <person name="Linton E."/>
            <person name="Llaca V."/>
            <person name="Song R."/>
            <person name="Tanyolac B."/>
            <person name="Young S."/>
            <person name="Ho-Il K."/>
            <person name="Hahn J.H."/>
            <person name="Sangsakoo G."/>
            <person name="Vanavichit A."/>
            <person name="de Mattos Luiz.A.T."/>
            <person name="Zimmer P.D."/>
            <person name="Malone G."/>
            <person name="Dellagostin O."/>
            <person name="de Oliveira A.C."/>
            <person name="Bevan M."/>
            <person name="Bancroft I."/>
            <person name="Minx P."/>
            <person name="Cordum H."/>
            <person name="Wilson R."/>
            <person name="Cheng Z."/>
            <person name="Jin W."/>
            <person name="Jiang J."/>
            <person name="Leong S.A."/>
            <person name="Iwama H."/>
            <person name="Gojobori T."/>
            <person name="Itoh T."/>
            <person name="Niimura Y."/>
            <person name="Fujii Y."/>
            <person name="Habara T."/>
            <person name="Sakai H."/>
            <person name="Sato Y."/>
            <person name="Wilson G."/>
            <person name="Kumar K."/>
            <person name="McCouch S."/>
            <person name="Juretic N."/>
            <person name="Hoen D."/>
            <person name="Wright S."/>
            <person name="Bruskiewich R."/>
            <person name="Bureau T."/>
            <person name="Miyao A."/>
            <person name="Hirochika H."/>
            <person name="Nishikawa T."/>
            <person name="Kadowaki K."/>
            <person name="Sugiura M."/>
            <person name="Burr B."/>
            <person name="Sasaki T."/>
        </authorList>
    </citation>
    <scope>NUCLEOTIDE SEQUENCE [LARGE SCALE GENOMIC DNA]</scope>
    <source>
        <strain evidence="3">cv. Nipponbare</strain>
    </source>
</reference>